<dbReference type="RefSeq" id="WP_321549096.1">
    <property type="nucleotide sequence ID" value="NZ_JAXIVS010000011.1"/>
</dbReference>
<protein>
    <submittedName>
        <fullName evidence="2">Uncharacterized protein</fullName>
    </submittedName>
</protein>
<dbReference type="Gene3D" id="2.60.120.260">
    <property type="entry name" value="Galactose-binding domain-like"/>
    <property type="match status" value="1"/>
</dbReference>
<organism evidence="2 3">
    <name type="scientific">Hyalangium rubrum</name>
    <dbReference type="NCBI Taxonomy" id="3103134"/>
    <lineage>
        <taxon>Bacteria</taxon>
        <taxon>Pseudomonadati</taxon>
        <taxon>Myxococcota</taxon>
        <taxon>Myxococcia</taxon>
        <taxon>Myxococcales</taxon>
        <taxon>Cystobacterineae</taxon>
        <taxon>Archangiaceae</taxon>
        <taxon>Hyalangium</taxon>
    </lineage>
</organism>
<gene>
    <name evidence="2" type="ORF">SYV04_28495</name>
</gene>
<name>A0ABU5HAN6_9BACT</name>
<feature type="signal peptide" evidence="1">
    <location>
        <begin position="1"/>
        <end position="21"/>
    </location>
</feature>
<evidence type="ECO:0000313" key="2">
    <source>
        <dbReference type="EMBL" id="MDY7230370.1"/>
    </source>
</evidence>
<sequence>MKYNLLLPALLAIVACGPGTAERSEAESLSTGEAALVAPVAGSVPTGLPPQLLVGLFEDAGQSWMKNSGVPWNVRYRYFVKGWIDNWGWGPTEGKWGLDYMRECDAQGFIPAIQYYQLNDEPGGGEAQLLSKVQNATTMRSYFSDFKVLMQRAKEFGKPVLVMVEADGFGLLQKQALNNPNTAAAVASTGLPELAGLPNTAAGWGLAFLQLRKAVGASNVILGIHVSAWAGDGDLAHFSVTTPLEPEVTKVHSFLKPLGLASNVTGATWDVLVTDPLDRDAEFFQRMFGQDRWWDPSDSAPITSKSFNRYAEWLRLWNVASGKRWVLWQLPLGNSNHLGVDNTRDAPREGYRDNRAEYFFGTSGAAHREKFAGSGVIALLFGKGEGRQSSYTNDYYTDGQLFMKSRAGAFLKAGGLVIPAGPTLPGTTPPPTPPPSTDPAPFHFENGTQGWTRWGATITGISSSSARAWAGSRSLAVSMAGAVNGLAKVYVPGASVPRGRTVSFRVWVPAGSRVTALQPYVQQGAGGGWRYTGTWISAATLRTGAWNTVSVQVPANAVLPLQELGLELSTNGSWTGTVHVDSVSW</sequence>
<dbReference type="EMBL" id="JAXIVS010000011">
    <property type="protein sequence ID" value="MDY7230370.1"/>
    <property type="molecule type" value="Genomic_DNA"/>
</dbReference>
<reference evidence="2 3" key="1">
    <citation type="submission" date="2023-12" db="EMBL/GenBank/DDBJ databases">
        <title>the genome sequence of Hyalangium sp. s54d21.</title>
        <authorList>
            <person name="Zhang X."/>
        </authorList>
    </citation>
    <scope>NUCLEOTIDE SEQUENCE [LARGE SCALE GENOMIC DNA]</scope>
    <source>
        <strain evidence="3">s54d21</strain>
    </source>
</reference>
<comment type="caution">
    <text evidence="2">The sequence shown here is derived from an EMBL/GenBank/DDBJ whole genome shotgun (WGS) entry which is preliminary data.</text>
</comment>
<dbReference type="PROSITE" id="PS51257">
    <property type="entry name" value="PROKAR_LIPOPROTEIN"/>
    <property type="match status" value="1"/>
</dbReference>
<keyword evidence="3" id="KW-1185">Reference proteome</keyword>
<dbReference type="Proteomes" id="UP001291309">
    <property type="component" value="Unassembled WGS sequence"/>
</dbReference>
<evidence type="ECO:0000313" key="3">
    <source>
        <dbReference type="Proteomes" id="UP001291309"/>
    </source>
</evidence>
<accession>A0ABU5HAN6</accession>
<proteinExistence type="predicted"/>
<feature type="chain" id="PRO_5046629945" evidence="1">
    <location>
        <begin position="22"/>
        <end position="585"/>
    </location>
</feature>
<evidence type="ECO:0000256" key="1">
    <source>
        <dbReference type="SAM" id="SignalP"/>
    </source>
</evidence>
<keyword evidence="1" id="KW-0732">Signal</keyword>